<organism evidence="2 3">
    <name type="scientific">Peiella sedimenti</name>
    <dbReference type="NCBI Taxonomy" id="3061083"/>
    <lineage>
        <taxon>Bacteria</taxon>
        <taxon>Pseudomonadati</taxon>
        <taxon>Pseudomonadota</taxon>
        <taxon>Alphaproteobacteria</taxon>
        <taxon>Caulobacterales</taxon>
        <taxon>Caulobacteraceae</taxon>
        <taxon>Peiella</taxon>
    </lineage>
</organism>
<dbReference type="Gene3D" id="3.40.50.300">
    <property type="entry name" value="P-loop containing nucleotide triphosphate hydrolases"/>
    <property type="match status" value="1"/>
</dbReference>
<dbReference type="EC" id="2.8.2.-" evidence="2"/>
<dbReference type="RefSeq" id="WP_302109296.1">
    <property type="nucleotide sequence ID" value="NZ_JAUKTR010000002.1"/>
</dbReference>
<dbReference type="EMBL" id="JAUKTR010000002">
    <property type="protein sequence ID" value="MDO1558862.1"/>
    <property type="molecule type" value="Genomic_DNA"/>
</dbReference>
<comment type="caution">
    <text evidence="2">The sequence shown here is derived from an EMBL/GenBank/DDBJ whole genome shotgun (WGS) entry which is preliminary data.</text>
</comment>
<evidence type="ECO:0000256" key="1">
    <source>
        <dbReference type="ARBA" id="ARBA00022679"/>
    </source>
</evidence>
<dbReference type="InterPro" id="IPR026634">
    <property type="entry name" value="TPST-like"/>
</dbReference>
<evidence type="ECO:0000313" key="3">
    <source>
        <dbReference type="Proteomes" id="UP001169063"/>
    </source>
</evidence>
<dbReference type="SUPFAM" id="SSF52540">
    <property type="entry name" value="P-loop containing nucleoside triphosphate hydrolases"/>
    <property type="match status" value="1"/>
</dbReference>
<accession>A0ABT8SNK7</accession>
<dbReference type="Proteomes" id="UP001169063">
    <property type="component" value="Unassembled WGS sequence"/>
</dbReference>
<reference evidence="2" key="1">
    <citation type="submission" date="2023-07" db="EMBL/GenBank/DDBJ databases">
        <title>Brevundimonas soil sp. nov., isolated from the soil of chemical plant.</title>
        <authorList>
            <person name="Wu N."/>
        </authorList>
    </citation>
    <scope>NUCLEOTIDE SEQUENCE</scope>
    <source>
        <strain evidence="2">XZ-24</strain>
    </source>
</reference>
<evidence type="ECO:0000313" key="2">
    <source>
        <dbReference type="EMBL" id="MDO1558862.1"/>
    </source>
</evidence>
<gene>
    <name evidence="2" type="ORF">Q0812_05410</name>
</gene>
<proteinExistence type="predicted"/>
<dbReference type="GO" id="GO:0016740">
    <property type="term" value="F:transferase activity"/>
    <property type="evidence" value="ECO:0007669"/>
    <property type="project" value="UniProtKB-KW"/>
</dbReference>
<keyword evidence="3" id="KW-1185">Reference proteome</keyword>
<name>A0ABT8SNK7_9CAUL</name>
<dbReference type="Pfam" id="PF13469">
    <property type="entry name" value="Sulfotransfer_3"/>
    <property type="match status" value="1"/>
</dbReference>
<sequence length="261" mass="28723">MSPVFIGGAPRSGTTLLRAMLGAHPHIFCPPEFRTTATIARLWEGLEQACGADLRGGYGLDGQDLRRAFADLLIELLTPAWRASGKARLAEKTPANVLVFPALLRLFPSCRLIEVVRDPRDVVASRFVADARTERGPRGAQAQAMIWAASVEAGGRARRDAPDRVRRIRYERLVTAPETEMRALLAFLGEDWSPAVLEHHRSLGEEPKAINEWSADQVRRPVNTDSIGRWRQVLTKAEAEAVMEIAGAKAGQWDEALDDAA</sequence>
<protein>
    <submittedName>
        <fullName evidence="2">Sulfotransferase</fullName>
        <ecNumber evidence="2">2.8.2.-</ecNumber>
    </submittedName>
</protein>
<dbReference type="InterPro" id="IPR027417">
    <property type="entry name" value="P-loop_NTPase"/>
</dbReference>
<keyword evidence="1 2" id="KW-0808">Transferase</keyword>
<dbReference type="PANTHER" id="PTHR12788">
    <property type="entry name" value="PROTEIN-TYROSINE SULFOTRANSFERASE 2"/>
    <property type="match status" value="1"/>
</dbReference>
<dbReference type="PANTHER" id="PTHR12788:SF10">
    <property type="entry name" value="PROTEIN-TYROSINE SULFOTRANSFERASE"/>
    <property type="match status" value="1"/>
</dbReference>